<dbReference type="EMBL" id="AGNK02002824">
    <property type="status" value="NOT_ANNOTATED_CDS"/>
    <property type="molecule type" value="Genomic_DNA"/>
</dbReference>
<evidence type="ECO:0000313" key="2">
    <source>
        <dbReference type="Proteomes" id="UP000004995"/>
    </source>
</evidence>
<dbReference type="AlphaFoldDB" id="K3XSS9"/>
<dbReference type="Proteomes" id="UP000004995">
    <property type="component" value="Unassembled WGS sequence"/>
</dbReference>
<keyword evidence="2" id="KW-1185">Reference proteome</keyword>
<dbReference type="EnsemblPlants" id="KQL04125">
    <property type="protein sequence ID" value="KQL04125"/>
    <property type="gene ID" value="SETIT_004981mg"/>
</dbReference>
<dbReference type="HOGENOM" id="CLU_3419803_0_0_1"/>
<reference evidence="1" key="2">
    <citation type="submission" date="2018-08" db="UniProtKB">
        <authorList>
            <consortium name="EnsemblPlants"/>
        </authorList>
    </citation>
    <scope>IDENTIFICATION</scope>
    <source>
        <strain evidence="1">Yugu1</strain>
    </source>
</reference>
<dbReference type="InParanoid" id="K3XSS9"/>
<name>K3XSS9_SETIT</name>
<protein>
    <submittedName>
        <fullName evidence="1">Uncharacterized protein</fullName>
    </submittedName>
</protein>
<sequence>MSMRRPDTGCGRNLEDLYFSLLTGI</sequence>
<evidence type="ECO:0000313" key="1">
    <source>
        <dbReference type="EnsemblPlants" id="KQL04125"/>
    </source>
</evidence>
<reference evidence="2" key="1">
    <citation type="journal article" date="2012" name="Nat. Biotechnol.">
        <title>Reference genome sequence of the model plant Setaria.</title>
        <authorList>
            <person name="Bennetzen J.L."/>
            <person name="Schmutz J."/>
            <person name="Wang H."/>
            <person name="Percifield R."/>
            <person name="Hawkins J."/>
            <person name="Pontaroli A.C."/>
            <person name="Estep M."/>
            <person name="Feng L."/>
            <person name="Vaughn J.N."/>
            <person name="Grimwood J."/>
            <person name="Jenkins J."/>
            <person name="Barry K."/>
            <person name="Lindquist E."/>
            <person name="Hellsten U."/>
            <person name="Deshpande S."/>
            <person name="Wang X."/>
            <person name="Wu X."/>
            <person name="Mitros T."/>
            <person name="Triplett J."/>
            <person name="Yang X."/>
            <person name="Ye C.Y."/>
            <person name="Mauro-Herrera M."/>
            <person name="Wang L."/>
            <person name="Li P."/>
            <person name="Sharma M."/>
            <person name="Sharma R."/>
            <person name="Ronald P.C."/>
            <person name="Panaud O."/>
            <person name="Kellogg E.A."/>
            <person name="Brutnell T.P."/>
            <person name="Doust A.N."/>
            <person name="Tuskan G.A."/>
            <person name="Rokhsar D."/>
            <person name="Devos K.M."/>
        </authorList>
    </citation>
    <scope>NUCLEOTIDE SEQUENCE [LARGE SCALE GENOMIC DNA]</scope>
    <source>
        <strain evidence="2">cv. Yugu1</strain>
    </source>
</reference>
<dbReference type="Gramene" id="KQL04125">
    <property type="protein sequence ID" value="KQL04125"/>
    <property type="gene ID" value="SETIT_004981mg"/>
</dbReference>
<accession>K3XSS9</accession>
<organism evidence="1 2">
    <name type="scientific">Setaria italica</name>
    <name type="common">Foxtail millet</name>
    <name type="synonym">Panicum italicum</name>
    <dbReference type="NCBI Taxonomy" id="4555"/>
    <lineage>
        <taxon>Eukaryota</taxon>
        <taxon>Viridiplantae</taxon>
        <taxon>Streptophyta</taxon>
        <taxon>Embryophyta</taxon>
        <taxon>Tracheophyta</taxon>
        <taxon>Spermatophyta</taxon>
        <taxon>Magnoliopsida</taxon>
        <taxon>Liliopsida</taxon>
        <taxon>Poales</taxon>
        <taxon>Poaceae</taxon>
        <taxon>PACMAD clade</taxon>
        <taxon>Panicoideae</taxon>
        <taxon>Panicodae</taxon>
        <taxon>Paniceae</taxon>
        <taxon>Cenchrinae</taxon>
        <taxon>Setaria</taxon>
    </lineage>
</organism>
<proteinExistence type="predicted"/>